<keyword evidence="5 7" id="KW-1133">Transmembrane helix</keyword>
<evidence type="ECO:0000313" key="10">
    <source>
        <dbReference type="Proteomes" id="UP000437736"/>
    </source>
</evidence>
<keyword evidence="6 7" id="KW-0472">Membrane</keyword>
<dbReference type="EMBL" id="WJHE01000641">
    <property type="protein sequence ID" value="MST33570.1"/>
    <property type="molecule type" value="Genomic_DNA"/>
</dbReference>
<evidence type="ECO:0000256" key="3">
    <source>
        <dbReference type="ARBA" id="ARBA00022475"/>
    </source>
</evidence>
<evidence type="ECO:0000313" key="9">
    <source>
        <dbReference type="EMBL" id="MST33570.1"/>
    </source>
</evidence>
<dbReference type="Gene3D" id="1.10.3720.10">
    <property type="entry name" value="MetI-like"/>
    <property type="match status" value="1"/>
</dbReference>
<evidence type="ECO:0000259" key="8">
    <source>
        <dbReference type="PROSITE" id="PS50928"/>
    </source>
</evidence>
<evidence type="ECO:0000256" key="6">
    <source>
        <dbReference type="ARBA" id="ARBA00023136"/>
    </source>
</evidence>
<feature type="transmembrane region" description="Helical" evidence="7">
    <location>
        <begin position="305"/>
        <end position="328"/>
    </location>
</feature>
<evidence type="ECO:0000256" key="1">
    <source>
        <dbReference type="ARBA" id="ARBA00004651"/>
    </source>
</evidence>
<accession>A0ABW9QUM3</accession>
<dbReference type="Proteomes" id="UP000437736">
    <property type="component" value="Unassembled WGS sequence"/>
</dbReference>
<gene>
    <name evidence="9" type="ORF">GHK86_12670</name>
</gene>
<organism evidence="9 10">
    <name type="scientific">Acidiferrimicrobium australe</name>
    <dbReference type="NCBI Taxonomy" id="2664430"/>
    <lineage>
        <taxon>Bacteria</taxon>
        <taxon>Bacillati</taxon>
        <taxon>Actinomycetota</taxon>
        <taxon>Acidimicrobiia</taxon>
        <taxon>Acidimicrobiales</taxon>
        <taxon>Acidimicrobiaceae</taxon>
        <taxon>Acidiferrimicrobium</taxon>
    </lineage>
</organism>
<feature type="transmembrane region" description="Helical" evidence="7">
    <location>
        <begin position="160"/>
        <end position="190"/>
    </location>
</feature>
<evidence type="ECO:0000256" key="7">
    <source>
        <dbReference type="RuleBase" id="RU363032"/>
    </source>
</evidence>
<dbReference type="PANTHER" id="PTHR43163:SF2">
    <property type="entry name" value="ABC TRANSPORTER PERMEASE PROTEIN"/>
    <property type="match status" value="1"/>
</dbReference>
<evidence type="ECO:0000256" key="5">
    <source>
        <dbReference type="ARBA" id="ARBA00022989"/>
    </source>
</evidence>
<evidence type="ECO:0000256" key="4">
    <source>
        <dbReference type="ARBA" id="ARBA00022692"/>
    </source>
</evidence>
<evidence type="ECO:0000256" key="2">
    <source>
        <dbReference type="ARBA" id="ARBA00022448"/>
    </source>
</evidence>
<dbReference type="InterPro" id="IPR000515">
    <property type="entry name" value="MetI-like"/>
</dbReference>
<dbReference type="PROSITE" id="PS50928">
    <property type="entry name" value="ABC_TM1"/>
    <property type="match status" value="1"/>
</dbReference>
<proteinExistence type="inferred from homology"/>
<feature type="domain" description="ABC transmembrane type-1" evidence="8">
    <location>
        <begin position="120"/>
        <end position="325"/>
    </location>
</feature>
<dbReference type="InterPro" id="IPR045621">
    <property type="entry name" value="BPD_transp_1_N"/>
</dbReference>
<dbReference type="Pfam" id="PF19300">
    <property type="entry name" value="BPD_transp_1_N"/>
    <property type="match status" value="1"/>
</dbReference>
<feature type="transmembrane region" description="Helical" evidence="7">
    <location>
        <begin position="202"/>
        <end position="221"/>
    </location>
</feature>
<keyword evidence="2 7" id="KW-0813">Transport</keyword>
<dbReference type="CDD" id="cd06261">
    <property type="entry name" value="TM_PBP2"/>
    <property type="match status" value="1"/>
</dbReference>
<keyword evidence="3" id="KW-1003">Cell membrane</keyword>
<reference evidence="9 10" key="1">
    <citation type="submission" date="2019-11" db="EMBL/GenBank/DDBJ databases">
        <title>Acidiferrimicrobium australis gen. nov., sp. nov., an acidophilic and obligately heterotrophic, member of the Actinobacteria that catalyses dissimilatory oxido- reduction of iron isolated from metal-rich acidic water in Chile.</title>
        <authorList>
            <person name="Gonzalez D."/>
            <person name="Huber K."/>
            <person name="Hedrich S."/>
            <person name="Rojas-Villalobos C."/>
            <person name="Quatrini R."/>
            <person name="Dinamarca M.A."/>
            <person name="Schwarz A."/>
            <person name="Canales C."/>
            <person name="Nancucheo I."/>
        </authorList>
    </citation>
    <scope>NUCLEOTIDE SEQUENCE [LARGE SCALE GENOMIC DNA]</scope>
    <source>
        <strain evidence="9 10">USS-CCA1</strain>
    </source>
</reference>
<dbReference type="PANTHER" id="PTHR43163">
    <property type="entry name" value="DIPEPTIDE TRANSPORT SYSTEM PERMEASE PROTEIN DPPB-RELATED"/>
    <property type="match status" value="1"/>
</dbReference>
<name>A0ABW9QUM3_9ACTN</name>
<comment type="similarity">
    <text evidence="7">Belongs to the binding-protein-dependent transport system permease family.</text>
</comment>
<dbReference type="InterPro" id="IPR035906">
    <property type="entry name" value="MetI-like_sf"/>
</dbReference>
<comment type="caution">
    <text evidence="9">The sequence shown here is derived from an EMBL/GenBank/DDBJ whole genome shotgun (WGS) entry which is preliminary data.</text>
</comment>
<dbReference type="SUPFAM" id="SSF161098">
    <property type="entry name" value="MetI-like"/>
    <property type="match status" value="1"/>
</dbReference>
<feature type="transmembrane region" description="Helical" evidence="7">
    <location>
        <begin position="126"/>
        <end position="148"/>
    </location>
</feature>
<feature type="transmembrane region" description="Helical" evidence="7">
    <location>
        <begin position="34"/>
        <end position="55"/>
    </location>
</feature>
<keyword evidence="4 7" id="KW-0812">Transmembrane</keyword>
<sequence>MVAVAGRDLDAARPPGVTGRAAANPWLRFAVRRLVRFVVSLWVLVSAAWAIVHAIPGNPVRAALGVTAPQALVDQEQAALGLDQPLLAQYWHFLTHVVTGRLGTSLTYRLPVGQVIGARLPATAEIAGLAFAVVVLVAVPLGMAAGVLTRGDRHPRSELAFSASTGIVAAIPPFLLAIGLVAAFAVALHLLPVAGRSGPASYVLPVVSLAAGPAMLLARVVRVETLRVLHEDYMRTARAKRLPARLVYLRHALPNLLTSTLTIAGLVLSGLVAGTVLVETVFAWPGMGTALVQSILQKDFPLVQGFALVYGSAVLLINLVVDVLIAVVDPRSTLRDQ</sequence>
<keyword evidence="10" id="KW-1185">Reference proteome</keyword>
<feature type="transmembrane region" description="Helical" evidence="7">
    <location>
        <begin position="260"/>
        <end position="285"/>
    </location>
</feature>
<protein>
    <submittedName>
        <fullName evidence="9">ABC transporter permease subunit</fullName>
    </submittedName>
</protein>
<comment type="subcellular location">
    <subcellularLocation>
        <location evidence="1 7">Cell membrane</location>
        <topology evidence="1 7">Multi-pass membrane protein</topology>
    </subcellularLocation>
</comment>
<dbReference type="Pfam" id="PF00528">
    <property type="entry name" value="BPD_transp_1"/>
    <property type="match status" value="1"/>
</dbReference>